<feature type="domain" description="Helicase ATP-binding" evidence="6">
    <location>
        <begin position="16"/>
        <end position="192"/>
    </location>
</feature>
<dbReference type="SUPFAM" id="SSF52540">
    <property type="entry name" value="P-loop containing nucleoside triphosphate hydrolases"/>
    <property type="match status" value="1"/>
</dbReference>
<dbReference type="Pfam" id="PF04851">
    <property type="entry name" value="ResIII"/>
    <property type="match status" value="1"/>
</dbReference>
<dbReference type="Pfam" id="PF17657">
    <property type="entry name" value="DNA_pol3_finger"/>
    <property type="match status" value="1"/>
</dbReference>
<evidence type="ECO:0000256" key="5">
    <source>
        <dbReference type="ARBA" id="ARBA00022932"/>
    </source>
</evidence>
<dbReference type="GO" id="GO:0005524">
    <property type="term" value="F:ATP binding"/>
    <property type="evidence" value="ECO:0007669"/>
    <property type="project" value="InterPro"/>
</dbReference>
<dbReference type="GO" id="GO:0003887">
    <property type="term" value="F:DNA-directed DNA polymerase activity"/>
    <property type="evidence" value="ECO:0007669"/>
    <property type="project" value="UniProtKB-KW"/>
</dbReference>
<keyword evidence="5" id="KW-0239">DNA-directed DNA polymerase</keyword>
<protein>
    <submittedName>
        <fullName evidence="8">Bacterial DNA polymerase III alpha subunit</fullName>
    </submittedName>
</protein>
<name>A0A5B8IDW7_9VIRU</name>
<gene>
    <name evidence="8" type="ORF">3_15</name>
</gene>
<dbReference type="SMART" id="SM00487">
    <property type="entry name" value="DEXDc"/>
    <property type="match status" value="1"/>
</dbReference>
<keyword evidence="1" id="KW-0808">Transferase</keyword>
<dbReference type="InterPro" id="IPR001650">
    <property type="entry name" value="Helicase_C-like"/>
</dbReference>
<dbReference type="EMBL" id="MK250087">
    <property type="protein sequence ID" value="QDY52036.1"/>
    <property type="molecule type" value="Genomic_DNA"/>
</dbReference>
<dbReference type="PANTHER" id="PTHR32294">
    <property type="entry name" value="DNA POLYMERASE III SUBUNIT ALPHA"/>
    <property type="match status" value="1"/>
</dbReference>
<feature type="domain" description="Helicase C-terminal" evidence="7">
    <location>
        <begin position="213"/>
        <end position="374"/>
    </location>
</feature>
<dbReference type="InterPro" id="IPR006935">
    <property type="entry name" value="Helicase/UvrB_N"/>
</dbReference>
<dbReference type="InterPro" id="IPR014001">
    <property type="entry name" value="Helicase_ATP-bd"/>
</dbReference>
<dbReference type="Gene3D" id="3.40.50.300">
    <property type="entry name" value="P-loop containing nucleotide triphosphate hydrolases"/>
    <property type="match status" value="2"/>
</dbReference>
<dbReference type="InterPro" id="IPR004805">
    <property type="entry name" value="DnaE2/DnaE/PolC"/>
</dbReference>
<evidence type="ECO:0000259" key="6">
    <source>
        <dbReference type="PROSITE" id="PS51192"/>
    </source>
</evidence>
<dbReference type="Pfam" id="PF07733">
    <property type="entry name" value="DNA_pol3_alpha"/>
    <property type="match status" value="1"/>
</dbReference>
<dbReference type="GO" id="GO:0003677">
    <property type="term" value="F:DNA binding"/>
    <property type="evidence" value="ECO:0007669"/>
    <property type="project" value="InterPro"/>
</dbReference>
<dbReference type="InterPro" id="IPR011708">
    <property type="entry name" value="DNA_pol3_alpha_NTPase_dom"/>
</dbReference>
<dbReference type="InterPro" id="IPR027417">
    <property type="entry name" value="P-loop_NTPase"/>
</dbReference>
<reference evidence="8" key="1">
    <citation type="submission" date="2018-11" db="EMBL/GenBank/DDBJ databases">
        <title>A distinct lineage of giant viruses engineers rhodopsin photosystems in predatory marine eukaryotes.</title>
        <authorList>
            <person name="Needham D.M."/>
            <person name="Yoshizawa S."/>
            <person name="Hosaka T."/>
            <person name="Poirier C."/>
            <person name="Choi C.-J."/>
            <person name="Hehenberger E."/>
            <person name="Irwin N.A.T."/>
            <person name="Wilken S."/>
            <person name="Yung C.-M."/>
            <person name="Bachy C."/>
            <person name="Kurihara R."/>
            <person name="Nakajima Y."/>
            <person name="Kojima K."/>
            <person name="Kimura-Someya T."/>
            <person name="Leonard G."/>
            <person name="Malmstrom R.R."/>
            <person name="Mende D."/>
            <person name="Olson D.K."/>
            <person name="Sudo Y."/>
            <person name="Sudek S."/>
            <person name="Richards T.A."/>
            <person name="DeLong E.F."/>
            <person name="Keeling P.J."/>
            <person name="Santoro A.E."/>
            <person name="Shirouzu M."/>
            <person name="Iwasaki W."/>
            <person name="Worden A.Z."/>
        </authorList>
    </citation>
    <scope>NUCLEOTIDE SEQUENCE</scope>
</reference>
<keyword evidence="4" id="KW-0378">Hydrolase</keyword>
<dbReference type="GO" id="GO:0008408">
    <property type="term" value="F:3'-5' exonuclease activity"/>
    <property type="evidence" value="ECO:0007669"/>
    <property type="project" value="InterPro"/>
</dbReference>
<evidence type="ECO:0000256" key="4">
    <source>
        <dbReference type="ARBA" id="ARBA00022801"/>
    </source>
</evidence>
<proteinExistence type="predicted"/>
<sequence>MTQNHLRQNQLDALNISKTNDFKSGIHYHATGTGKSWIAMYLLQEFYNKYPKKNVLWICERKDILLQQFSKKILKERNFNNILTKFNVLDFVINKDNSWFQSLNSSSFWGKPFLCIINRCFLTSQDKYQSIKSKIDLVIHDECHSIENTTTQKFYKWLLNKNKDVKIIGFSATPEYIFPLDEILSKYSIYDAYLDKVILPPKIIWVKSEVKPSKEHLIHIIKNKIDVLPYKKIIVWCGIIDECIKIANQWKEYFEDYDLCIDFNNIEKYKEHNFKDFQYFYNSIEKSILFCAVKHREGSDIPNIDGCIFMDMVSQRSERVFIQCMGRVLRKDRENKKKYGLVIDFRAKSTIEICNRVQQYLKLENVFPWEYNLEQIKIENRKYFINELNMIEGKKMEDNINEILSKKYSKEEIHKYFKRQIPEDINYESRLNYELDLIIEKRLFGNMVQALDILELTKNIPHVTRGSCGSSLVCYLLGISHVDPVKYNVSFARFLNKYRDNLPDIDFDFPHYLRDEVFLKLFQKWGNKVGRISNHNYYHEKSALREALRRNGIRKFISKYDLDKEIQSYDEKLQNKIFKTQRELEGTFRGFSLHCGGIIYFPDGIPEDDILDRNSASIINQVKLNKVDVAENKNFKIDILSSRALSQLYYCHSFKNIDFDRHIGDTKTIELLCSAKNIGLTLAETPLMRKALLLVKPKTVLDLAICLSIIRPAAKDAKIEYELGIYNDDNMIFDDDVIHIISKLVDCDEEVADKLRRGYCKGKEKCIDLLDRYLSKKTVEKRRKIKNILKNLTKYGFCKAHALSYAQLVWQLAYQKAHKPKKFWKSTLKNVDSCYRKWVHLYEAKCSNISLSQRQKSIYAEKRDKKSKNVDEPILQLQQYGCWDLEKFDFIPNCYGIIHNEYYHFRGVIASSRILRYGKKRNLVLFVGIGKQEYIELIISVNFKFNSQIVIIKGKGKKKNNIYGTIECKGKDVEFI</sequence>
<organism evidence="8">
    <name type="scientific">Mimiviridae sp. ChoanoV1</name>
    <dbReference type="NCBI Taxonomy" id="2596887"/>
    <lineage>
        <taxon>Viruses</taxon>
        <taxon>Varidnaviria</taxon>
        <taxon>Bamfordvirae</taxon>
        <taxon>Nucleocytoviricota</taxon>
        <taxon>Megaviricetes</taxon>
        <taxon>Imitervirales</taxon>
        <taxon>Schizomimiviridae</taxon>
    </lineage>
</organism>
<accession>A0A5B8IDW7</accession>
<evidence type="ECO:0000313" key="8">
    <source>
        <dbReference type="EMBL" id="QDY52036.1"/>
    </source>
</evidence>
<keyword evidence="2" id="KW-0548">Nucleotidyltransferase</keyword>
<dbReference type="GO" id="GO:0006260">
    <property type="term" value="P:DNA replication"/>
    <property type="evidence" value="ECO:0007669"/>
    <property type="project" value="UniProtKB-KW"/>
</dbReference>
<dbReference type="PROSITE" id="PS51194">
    <property type="entry name" value="HELICASE_CTER"/>
    <property type="match status" value="1"/>
</dbReference>
<dbReference type="InterPro" id="IPR040982">
    <property type="entry name" value="DNA_pol3_finger"/>
</dbReference>
<evidence type="ECO:0000256" key="3">
    <source>
        <dbReference type="ARBA" id="ARBA00022705"/>
    </source>
</evidence>
<dbReference type="PROSITE" id="PS51192">
    <property type="entry name" value="HELICASE_ATP_BIND_1"/>
    <property type="match status" value="1"/>
</dbReference>
<dbReference type="CDD" id="cd18785">
    <property type="entry name" value="SF2_C"/>
    <property type="match status" value="1"/>
</dbReference>
<evidence type="ECO:0000256" key="1">
    <source>
        <dbReference type="ARBA" id="ARBA00022679"/>
    </source>
</evidence>
<evidence type="ECO:0000259" key="7">
    <source>
        <dbReference type="PROSITE" id="PS51194"/>
    </source>
</evidence>
<keyword evidence="3" id="KW-0235">DNA replication</keyword>
<evidence type="ECO:0000256" key="2">
    <source>
        <dbReference type="ARBA" id="ARBA00022695"/>
    </source>
</evidence>